<keyword evidence="1" id="KW-0732">Signal</keyword>
<evidence type="ECO:0000313" key="3">
    <source>
        <dbReference type="EMBL" id="AWW00200.1"/>
    </source>
</evidence>
<dbReference type="InterPro" id="IPR028994">
    <property type="entry name" value="Integrin_alpha_N"/>
</dbReference>
<sequence>MKKLLVLFLSFILFSCSEQESQLFVQVNAEHSNIHFSNNVVENEKYNVYDYHNLYNGGGIAAFDANNDGLIDLYFTGNQVHDKLYLNKGNFVFEDITQQAGINQKGWSTGVTITDVNGDGLLDLYVSKAGNESEDNLKNLLYINQGNLTFKEEAEKRGIADTSLSTQAAFFDYDKDGDLDLYILTTSNLIRNPNLLRKKDQYGNYALDKLYKNDGTGHFQEVGLESGINANNHGLGLAIADINGDGWEDILASSDFLPNDALYINNQDGTFTNKAAEYLPYQSRFSMGNDIADINNDGLLDMVTVDMLPPDNEQQKKMLMTSYHVFETEQTLGYQKEFTRNMLFQNAGNDAKGETYFNEIGQYSGIHATDWSWAPLILDFDNDGLKDLYISNGYMRDVTNSDNIAYNMSFAQKTESVEEMRDFMNQNALNSPKLQRKNQFFKNEKDFNFSKKEEQWISQTEGFSNGAIFADLDNDGDLDYVVNNINEKAHIFRNESKNNFVIVNIKNNNQLALNQGLKIKAYANGTCQTYINAVTRGYLSSMLTPINIGLGKENKLDSLRVIWPNNESQLFENVEANQTIIADLAKAKTYSRETKNQATLFTETVFDYKHTESRFIDFYRENLLLKKYSQPGPVLVSGDIGNDNLDDVFIGGNTETPAFIFKQTADGAFSKTALHKNQTWEDAAALFLDINNDGYLDLYTASGSNEFPLNSGSYQDHFYFNKTGEGFESADILPKGDYPAAAACLIDIDNDGHKDIFRAGGVLPGSFPDVGDSYILKNVNTKFQKIEMGSLGLVSDAKAIDFNKDGWEDLIIVGEYMAPTLFINQKGKLVKSDFLGNQKGLWNSIQIADLDNDGFDDLVLGNKGVNFRYPFDKENPLEYHELDLTETGKTEKIQTYFQNENRVIIPARDELIREYPYLRSLFPDYNSYAIYKPTGLTSENTKLSANFMKSIILWNKGGKEIETQELPKEAQQFTIKSILITDIDKDGKKDLLLAGNDFEAEPINSGYTEGSKSCLLLNKGERKFKYLSNSQSGIWLKDAVSNMLLLKTKNSSQVLAAINNKSIKAFIPNKKTDSLQRFRQ</sequence>
<proteinExistence type="predicted"/>
<dbReference type="PANTHER" id="PTHR16026:SF0">
    <property type="entry name" value="CARTILAGE ACIDIC PROTEIN 1"/>
    <property type="match status" value="1"/>
</dbReference>
<dbReference type="EMBL" id="CP029480">
    <property type="protein sequence ID" value="AWW00200.1"/>
    <property type="molecule type" value="Genomic_DNA"/>
</dbReference>
<keyword evidence="4" id="KW-1185">Reference proteome</keyword>
<dbReference type="AlphaFoldDB" id="A0A2Z4GFN3"/>
<name>A0A2Z4GFN3_9BACT</name>
<dbReference type="InterPro" id="IPR027039">
    <property type="entry name" value="Crtac1"/>
</dbReference>
<organism evidence="3 4">
    <name type="scientific">Arcticibacterium luteifluviistationis</name>
    <dbReference type="NCBI Taxonomy" id="1784714"/>
    <lineage>
        <taxon>Bacteria</taxon>
        <taxon>Pseudomonadati</taxon>
        <taxon>Bacteroidota</taxon>
        <taxon>Cytophagia</taxon>
        <taxon>Cytophagales</taxon>
        <taxon>Leadbetterellaceae</taxon>
        <taxon>Arcticibacterium</taxon>
    </lineage>
</organism>
<reference evidence="3 4" key="1">
    <citation type="submission" date="2018-05" db="EMBL/GenBank/DDBJ databases">
        <title>Complete genome sequence of Arcticibacterium luteifluviistationis SM1504T, a cytophagaceae bacterium isolated from Arctic surface seawater.</title>
        <authorList>
            <person name="Li Y."/>
            <person name="Qin Q.-L."/>
        </authorList>
    </citation>
    <scope>NUCLEOTIDE SEQUENCE [LARGE SCALE GENOMIC DNA]</scope>
    <source>
        <strain evidence="3 4">SM1504</strain>
    </source>
</reference>
<dbReference type="PANTHER" id="PTHR16026">
    <property type="entry name" value="CARTILAGE ACIDIC PROTEIN 1"/>
    <property type="match status" value="1"/>
</dbReference>
<protein>
    <recommendedName>
        <fullName evidence="2">ASPIC/UnbV domain-containing protein</fullName>
    </recommendedName>
</protein>
<evidence type="ECO:0000313" key="4">
    <source>
        <dbReference type="Proteomes" id="UP000249873"/>
    </source>
</evidence>
<feature type="domain" description="ASPIC/UnbV" evidence="2">
    <location>
        <begin position="518"/>
        <end position="580"/>
    </location>
</feature>
<evidence type="ECO:0000256" key="1">
    <source>
        <dbReference type="ARBA" id="ARBA00022729"/>
    </source>
</evidence>
<dbReference type="Gene3D" id="2.130.10.130">
    <property type="entry name" value="Integrin alpha, N-terminal"/>
    <property type="match status" value="3"/>
</dbReference>
<dbReference type="Pfam" id="PF13517">
    <property type="entry name" value="FG-GAP_3"/>
    <property type="match status" value="4"/>
</dbReference>
<dbReference type="InterPro" id="IPR011519">
    <property type="entry name" value="UnbV_ASPIC"/>
</dbReference>
<dbReference type="Proteomes" id="UP000249873">
    <property type="component" value="Chromosome"/>
</dbReference>
<dbReference type="Pfam" id="PF07593">
    <property type="entry name" value="UnbV_ASPIC"/>
    <property type="match status" value="1"/>
</dbReference>
<dbReference type="OrthoDB" id="974255at2"/>
<dbReference type="SUPFAM" id="SSF69318">
    <property type="entry name" value="Integrin alpha N-terminal domain"/>
    <property type="match status" value="2"/>
</dbReference>
<evidence type="ECO:0000259" key="2">
    <source>
        <dbReference type="Pfam" id="PF07593"/>
    </source>
</evidence>
<dbReference type="PROSITE" id="PS51257">
    <property type="entry name" value="PROKAR_LIPOPROTEIN"/>
    <property type="match status" value="1"/>
</dbReference>
<dbReference type="RefSeq" id="WP_111373567.1">
    <property type="nucleotide sequence ID" value="NZ_CP029480.1"/>
</dbReference>
<gene>
    <name evidence="3" type="ORF">DJ013_19295</name>
</gene>
<accession>A0A2Z4GFN3</accession>
<dbReference type="InterPro" id="IPR013517">
    <property type="entry name" value="FG-GAP"/>
</dbReference>
<dbReference type="KEGG" id="als:DJ013_19295"/>